<dbReference type="InterPro" id="IPR010982">
    <property type="entry name" value="Lambda_DNA-bd_dom_sf"/>
</dbReference>
<gene>
    <name evidence="3" type="ORF">LV89_04847</name>
</gene>
<dbReference type="EMBL" id="QGGO01000048">
    <property type="protein sequence ID" value="PWK16681.1"/>
    <property type="molecule type" value="Genomic_DNA"/>
</dbReference>
<dbReference type="Proteomes" id="UP000245489">
    <property type="component" value="Unassembled WGS sequence"/>
</dbReference>
<dbReference type="Pfam" id="PF01381">
    <property type="entry name" value="HTH_3"/>
    <property type="match status" value="1"/>
</dbReference>
<accession>A0A316DEP9</accession>
<dbReference type="InterPro" id="IPR001387">
    <property type="entry name" value="Cro/C1-type_HTH"/>
</dbReference>
<dbReference type="SMART" id="SM00530">
    <property type="entry name" value="HTH_XRE"/>
    <property type="match status" value="1"/>
</dbReference>
<dbReference type="GO" id="GO:0003677">
    <property type="term" value="F:DNA binding"/>
    <property type="evidence" value="ECO:0007669"/>
    <property type="project" value="UniProtKB-KW"/>
</dbReference>
<evidence type="ECO:0000256" key="1">
    <source>
        <dbReference type="ARBA" id="ARBA00023125"/>
    </source>
</evidence>
<name>A0A316DEP9_9BACT</name>
<dbReference type="OrthoDB" id="3831186at2"/>
<dbReference type="PROSITE" id="PS50943">
    <property type="entry name" value="HTH_CROC1"/>
    <property type="match status" value="1"/>
</dbReference>
<proteinExistence type="predicted"/>
<reference evidence="3 4" key="1">
    <citation type="submission" date="2018-05" db="EMBL/GenBank/DDBJ databases">
        <title>Genomic Encyclopedia of Archaeal and Bacterial Type Strains, Phase II (KMG-II): from individual species to whole genera.</title>
        <authorList>
            <person name="Goeker M."/>
        </authorList>
    </citation>
    <scope>NUCLEOTIDE SEQUENCE [LARGE SCALE GENOMIC DNA]</scope>
    <source>
        <strain evidence="3 4">DSM 22214</strain>
    </source>
</reference>
<feature type="domain" description="HTH cro/C1-type" evidence="2">
    <location>
        <begin position="8"/>
        <end position="63"/>
    </location>
</feature>
<dbReference type="RefSeq" id="WP_109745547.1">
    <property type="nucleotide sequence ID" value="NZ_QGGO01000048.1"/>
</dbReference>
<dbReference type="PANTHER" id="PTHR46558">
    <property type="entry name" value="TRACRIPTIONAL REGULATORY PROTEIN-RELATED-RELATED"/>
    <property type="match status" value="1"/>
</dbReference>
<evidence type="ECO:0000313" key="4">
    <source>
        <dbReference type="Proteomes" id="UP000245489"/>
    </source>
</evidence>
<evidence type="ECO:0000259" key="2">
    <source>
        <dbReference type="PROSITE" id="PS50943"/>
    </source>
</evidence>
<dbReference type="Gene3D" id="1.10.260.40">
    <property type="entry name" value="lambda repressor-like DNA-binding domains"/>
    <property type="match status" value="1"/>
</dbReference>
<dbReference type="SUPFAM" id="SSF47413">
    <property type="entry name" value="lambda repressor-like DNA-binding domains"/>
    <property type="match status" value="1"/>
</dbReference>
<dbReference type="CDD" id="cd00093">
    <property type="entry name" value="HTH_XRE"/>
    <property type="match status" value="1"/>
</dbReference>
<comment type="caution">
    <text evidence="3">The sequence shown here is derived from an EMBL/GenBank/DDBJ whole genome shotgun (WGS) entry which is preliminary data.</text>
</comment>
<dbReference type="AlphaFoldDB" id="A0A316DEP9"/>
<evidence type="ECO:0000313" key="3">
    <source>
        <dbReference type="EMBL" id="PWK16681.1"/>
    </source>
</evidence>
<keyword evidence="4" id="KW-1185">Reference proteome</keyword>
<sequence length="68" mass="7910">MQKLGKTIQKLRKERHLSQSELAHFLEISSQSKISYWESGNNVPDVFEAQKIAIFFEISLESLLREDS</sequence>
<organism evidence="3 4">
    <name type="scientific">Arcicella aurantiaca</name>
    <dbReference type="NCBI Taxonomy" id="591202"/>
    <lineage>
        <taxon>Bacteria</taxon>
        <taxon>Pseudomonadati</taxon>
        <taxon>Bacteroidota</taxon>
        <taxon>Cytophagia</taxon>
        <taxon>Cytophagales</taxon>
        <taxon>Flectobacillaceae</taxon>
        <taxon>Arcicella</taxon>
    </lineage>
</organism>
<dbReference type="PANTHER" id="PTHR46558:SF11">
    <property type="entry name" value="HTH-TYPE TRANSCRIPTIONAL REGULATOR XRE"/>
    <property type="match status" value="1"/>
</dbReference>
<protein>
    <submittedName>
        <fullName evidence="3">DNA-binding XRE family transcriptional regulator</fullName>
    </submittedName>
</protein>
<keyword evidence="1 3" id="KW-0238">DNA-binding</keyword>